<sequence length="524" mass="57810">MMRRVLFCFLCLLCLLPGFAFAANTPDEEVLKETFTDRKHVNEEKTNATVDTKAGEVRLPKVSGLQSFHATDDAFIQVEGNEIKFYRINQSGQFEYDAALSRTLGDGIVGVQFAPNGWDHVVLTESGDVIRFQYTGAEFLENPAYRLSGFQSAISLAVTESGVSVFDRNKIWTADELGSSLGEKKKTYELETEPLYFTGGTESELVITDDEKNVHVLSYDGQEYLKNPLYSLDGVGPSSRAQDVLTAVKDGVVSSYHYGMELLSFSHTGAVSAVATEGGAVYVRDADGVSRYMFNGTEYLEQAKLTGLGQIKATYLTPRQWESTAYTLPKPLQRFGIKYTATTPEKTDVKLYISSDGVSFQEAKNESMVDLQVPVSEIYLRAVLATEDKTKTPILHDIVIYDRTLFVDRLITTDIVRNPGGNPPLPTPKPVRLYAGFNFSFEVFAPGASSVDIEFSNGERVSCTDKGGFIFAGTHFFPGDSPNMAIDAKVIAKDASGKVYEREYPAHYLIVGNLNGMSRVIDTK</sequence>
<evidence type="ECO:0000313" key="3">
    <source>
        <dbReference type="Proteomes" id="UP000016511"/>
    </source>
</evidence>
<dbReference type="PATRIC" id="fig|649747.3.peg.4246"/>
<name>U1WX36_ANEAE</name>
<evidence type="ECO:0000256" key="1">
    <source>
        <dbReference type="SAM" id="SignalP"/>
    </source>
</evidence>
<dbReference type="RefSeq" id="WP_021624132.1">
    <property type="nucleotide sequence ID" value="NZ_KE952892.1"/>
</dbReference>
<keyword evidence="3" id="KW-1185">Reference proteome</keyword>
<dbReference type="Proteomes" id="UP000016511">
    <property type="component" value="Unassembled WGS sequence"/>
</dbReference>
<dbReference type="GeneID" id="92841215"/>
<dbReference type="EMBL" id="AWSJ01000287">
    <property type="protein sequence ID" value="ERI07245.1"/>
    <property type="molecule type" value="Genomic_DNA"/>
</dbReference>
<organism evidence="2 3">
    <name type="scientific">Aneurinibacillus aneurinilyticus ATCC 12856</name>
    <dbReference type="NCBI Taxonomy" id="649747"/>
    <lineage>
        <taxon>Bacteria</taxon>
        <taxon>Bacillati</taxon>
        <taxon>Bacillota</taxon>
        <taxon>Bacilli</taxon>
        <taxon>Bacillales</taxon>
        <taxon>Paenibacillaceae</taxon>
        <taxon>Aneurinibacillus group</taxon>
        <taxon>Aneurinibacillus</taxon>
    </lineage>
</organism>
<reference evidence="2 3" key="1">
    <citation type="submission" date="2013-08" db="EMBL/GenBank/DDBJ databases">
        <authorList>
            <person name="Weinstock G."/>
            <person name="Sodergren E."/>
            <person name="Wylie T."/>
            <person name="Fulton L."/>
            <person name="Fulton R."/>
            <person name="Fronick C."/>
            <person name="O'Laughlin M."/>
            <person name="Godfrey J."/>
            <person name="Miner T."/>
            <person name="Herter B."/>
            <person name="Appelbaum E."/>
            <person name="Cordes M."/>
            <person name="Lek S."/>
            <person name="Wollam A."/>
            <person name="Pepin K.H."/>
            <person name="Palsikar V.B."/>
            <person name="Mitreva M."/>
            <person name="Wilson R.K."/>
        </authorList>
    </citation>
    <scope>NUCLEOTIDE SEQUENCE [LARGE SCALE GENOMIC DNA]</scope>
    <source>
        <strain evidence="2 3">ATCC 12856</strain>
    </source>
</reference>
<evidence type="ECO:0000313" key="2">
    <source>
        <dbReference type="EMBL" id="ERI07245.1"/>
    </source>
</evidence>
<comment type="caution">
    <text evidence="2">The sequence shown here is derived from an EMBL/GenBank/DDBJ whole genome shotgun (WGS) entry which is preliminary data.</text>
</comment>
<feature type="chain" id="PRO_5004620926" description="F5/8 type C domain protein" evidence="1">
    <location>
        <begin position="23"/>
        <end position="524"/>
    </location>
</feature>
<evidence type="ECO:0008006" key="4">
    <source>
        <dbReference type="Google" id="ProtNLM"/>
    </source>
</evidence>
<dbReference type="STRING" id="649747.HMPREF0083_04716"/>
<proteinExistence type="predicted"/>
<accession>U1WX36</accession>
<dbReference type="eggNOG" id="ENOG502ZRI6">
    <property type="taxonomic scope" value="Bacteria"/>
</dbReference>
<dbReference type="AlphaFoldDB" id="U1WX36"/>
<dbReference type="HOGENOM" id="CLU_519397_0_0_9"/>
<gene>
    <name evidence="2" type="ORF">HMPREF0083_04716</name>
</gene>
<feature type="signal peptide" evidence="1">
    <location>
        <begin position="1"/>
        <end position="22"/>
    </location>
</feature>
<keyword evidence="1" id="KW-0732">Signal</keyword>
<protein>
    <recommendedName>
        <fullName evidence="4">F5/8 type C domain protein</fullName>
    </recommendedName>
</protein>